<dbReference type="GO" id="GO:0005829">
    <property type="term" value="C:cytosol"/>
    <property type="evidence" value="ECO:0007669"/>
    <property type="project" value="TreeGrafter"/>
</dbReference>
<dbReference type="RefSeq" id="WP_259054396.1">
    <property type="nucleotide sequence ID" value="NZ_JANUCT010000004.1"/>
</dbReference>
<dbReference type="SMART" id="SM00100">
    <property type="entry name" value="cNMP"/>
    <property type="match status" value="1"/>
</dbReference>
<keyword evidence="2" id="KW-0238">DNA-binding</keyword>
<evidence type="ECO:0000256" key="1">
    <source>
        <dbReference type="ARBA" id="ARBA00023015"/>
    </source>
</evidence>
<keyword evidence="3" id="KW-0804">Transcription</keyword>
<dbReference type="PROSITE" id="PS51063">
    <property type="entry name" value="HTH_CRP_2"/>
    <property type="match status" value="1"/>
</dbReference>
<dbReference type="InterPro" id="IPR036390">
    <property type="entry name" value="WH_DNA-bd_sf"/>
</dbReference>
<evidence type="ECO:0000313" key="6">
    <source>
        <dbReference type="EMBL" id="MCS3902811.1"/>
    </source>
</evidence>
<dbReference type="Pfam" id="PF00027">
    <property type="entry name" value="cNMP_binding"/>
    <property type="match status" value="1"/>
</dbReference>
<dbReference type="Proteomes" id="UP001204445">
    <property type="component" value="Unassembled WGS sequence"/>
</dbReference>
<organism evidence="6 7">
    <name type="scientific">Methylohalomonas lacus</name>
    <dbReference type="NCBI Taxonomy" id="398773"/>
    <lineage>
        <taxon>Bacteria</taxon>
        <taxon>Pseudomonadati</taxon>
        <taxon>Pseudomonadota</taxon>
        <taxon>Gammaproteobacteria</taxon>
        <taxon>Methylohalomonadales</taxon>
        <taxon>Methylohalomonadaceae</taxon>
        <taxon>Methylohalomonas</taxon>
    </lineage>
</organism>
<dbReference type="PRINTS" id="PR00034">
    <property type="entry name" value="HTHCRP"/>
</dbReference>
<dbReference type="Pfam" id="PF13545">
    <property type="entry name" value="HTH_Crp_2"/>
    <property type="match status" value="1"/>
</dbReference>
<dbReference type="InterPro" id="IPR036388">
    <property type="entry name" value="WH-like_DNA-bd_sf"/>
</dbReference>
<dbReference type="InterPro" id="IPR018490">
    <property type="entry name" value="cNMP-bd_dom_sf"/>
</dbReference>
<dbReference type="InterPro" id="IPR012318">
    <property type="entry name" value="HTH_CRP"/>
</dbReference>
<dbReference type="AlphaFoldDB" id="A0AAE3HI68"/>
<evidence type="ECO:0000259" key="5">
    <source>
        <dbReference type="PROSITE" id="PS51063"/>
    </source>
</evidence>
<keyword evidence="1" id="KW-0805">Transcription regulation</keyword>
<reference evidence="6" key="1">
    <citation type="submission" date="2022-08" db="EMBL/GenBank/DDBJ databases">
        <title>Genomic Encyclopedia of Type Strains, Phase III (KMG-III): the genomes of soil and plant-associated and newly described type strains.</title>
        <authorList>
            <person name="Whitman W."/>
        </authorList>
    </citation>
    <scope>NUCLEOTIDE SEQUENCE</scope>
    <source>
        <strain evidence="6">HMT 1</strain>
    </source>
</reference>
<accession>A0AAE3HI68</accession>
<feature type="domain" description="HTH crp-type" evidence="5">
    <location>
        <begin position="161"/>
        <end position="234"/>
    </location>
</feature>
<name>A0AAE3HI68_9GAMM</name>
<feature type="domain" description="Cyclic nucleotide-binding" evidence="4">
    <location>
        <begin position="27"/>
        <end position="121"/>
    </location>
</feature>
<dbReference type="PROSITE" id="PS50042">
    <property type="entry name" value="CNMP_BINDING_3"/>
    <property type="match status" value="1"/>
</dbReference>
<keyword evidence="7" id="KW-1185">Reference proteome</keyword>
<dbReference type="SUPFAM" id="SSF51206">
    <property type="entry name" value="cAMP-binding domain-like"/>
    <property type="match status" value="1"/>
</dbReference>
<dbReference type="GO" id="GO:0003700">
    <property type="term" value="F:DNA-binding transcription factor activity"/>
    <property type="evidence" value="ECO:0007669"/>
    <property type="project" value="InterPro"/>
</dbReference>
<dbReference type="InterPro" id="IPR018335">
    <property type="entry name" value="Tscrpt_reg_HTH_Crp-type_CS"/>
</dbReference>
<dbReference type="InterPro" id="IPR014710">
    <property type="entry name" value="RmlC-like_jellyroll"/>
</dbReference>
<dbReference type="Gene3D" id="2.60.120.10">
    <property type="entry name" value="Jelly Rolls"/>
    <property type="match status" value="1"/>
</dbReference>
<evidence type="ECO:0000256" key="3">
    <source>
        <dbReference type="ARBA" id="ARBA00023163"/>
    </source>
</evidence>
<proteinExistence type="predicted"/>
<evidence type="ECO:0000256" key="2">
    <source>
        <dbReference type="ARBA" id="ARBA00023125"/>
    </source>
</evidence>
<evidence type="ECO:0000259" key="4">
    <source>
        <dbReference type="PROSITE" id="PS50042"/>
    </source>
</evidence>
<gene>
    <name evidence="6" type="ORF">J2T55_000815</name>
</gene>
<dbReference type="SUPFAM" id="SSF46785">
    <property type="entry name" value="Winged helix' DNA-binding domain"/>
    <property type="match status" value="1"/>
</dbReference>
<dbReference type="CDD" id="cd00038">
    <property type="entry name" value="CAP_ED"/>
    <property type="match status" value="1"/>
</dbReference>
<dbReference type="InterPro" id="IPR050397">
    <property type="entry name" value="Env_Response_Regulators"/>
</dbReference>
<comment type="caution">
    <text evidence="6">The sequence shown here is derived from an EMBL/GenBank/DDBJ whole genome shotgun (WGS) entry which is preliminary data.</text>
</comment>
<dbReference type="SMART" id="SM00419">
    <property type="entry name" value="HTH_CRP"/>
    <property type="match status" value="1"/>
</dbReference>
<dbReference type="EMBL" id="JANUCT010000004">
    <property type="protein sequence ID" value="MCS3902811.1"/>
    <property type="molecule type" value="Genomic_DNA"/>
</dbReference>
<dbReference type="InterPro" id="IPR000595">
    <property type="entry name" value="cNMP-bd_dom"/>
</dbReference>
<dbReference type="PANTHER" id="PTHR24567:SF75">
    <property type="entry name" value="FUMARATE AND NITRATE REDUCTION REGULATORY PROTEIN"/>
    <property type="match status" value="1"/>
</dbReference>
<dbReference type="Gene3D" id="1.10.10.10">
    <property type="entry name" value="Winged helix-like DNA-binding domain superfamily/Winged helix DNA-binding domain"/>
    <property type="match status" value="1"/>
</dbReference>
<evidence type="ECO:0000313" key="7">
    <source>
        <dbReference type="Proteomes" id="UP001204445"/>
    </source>
</evidence>
<dbReference type="GO" id="GO:0003677">
    <property type="term" value="F:DNA binding"/>
    <property type="evidence" value="ECO:0007669"/>
    <property type="project" value="UniProtKB-KW"/>
</dbReference>
<dbReference type="PROSITE" id="PS00042">
    <property type="entry name" value="HTH_CRP_1"/>
    <property type="match status" value="1"/>
</dbReference>
<dbReference type="FunFam" id="1.10.10.10:FF:000028">
    <property type="entry name" value="Fumarate/nitrate reduction transcriptional regulator Fnr"/>
    <property type="match status" value="1"/>
</dbReference>
<dbReference type="CDD" id="cd00092">
    <property type="entry name" value="HTH_CRP"/>
    <property type="match status" value="1"/>
</dbReference>
<dbReference type="PANTHER" id="PTHR24567">
    <property type="entry name" value="CRP FAMILY TRANSCRIPTIONAL REGULATORY PROTEIN"/>
    <property type="match status" value="1"/>
</dbReference>
<sequence length="244" mass="27643">MSYQRMASDSPVARASCTQCHLPELCLPRSLPCGELLELADIALVSSPIQRGGIIFKSNSPFRAIYAIRSGMVKQYYECSDGQQKILGFYLPGEMLGFDGIAKGRHQYSAATLETTTICELNYEELKWVCSRTERLDERFHCLMSQEISKENESLLLLKSKTAEQRLAIFLNSLSCRYKQLGYSANEFKLSMSRAEIGSYLGLTIETVSRLFSRMQREGLIESHHHTLRILDPTHLHALCSEQC</sequence>
<protein>
    <submittedName>
        <fullName evidence="6">CRP/FNR family transcriptional regulator</fullName>
    </submittedName>
</protein>